<organism evidence="2 3">
    <name type="scientific">Candidatus Roizmanbacteria bacterium RIFCSPLOWO2_01_FULL_37_12</name>
    <dbReference type="NCBI Taxonomy" id="1802056"/>
    <lineage>
        <taxon>Bacteria</taxon>
        <taxon>Candidatus Roizmaniibacteriota</taxon>
    </lineage>
</organism>
<dbReference type="Gene3D" id="1.20.120.1760">
    <property type="match status" value="1"/>
</dbReference>
<dbReference type="Proteomes" id="UP000177698">
    <property type="component" value="Unassembled WGS sequence"/>
</dbReference>
<gene>
    <name evidence="2" type="ORF">A2954_04505</name>
</gene>
<evidence type="ECO:0000313" key="3">
    <source>
        <dbReference type="Proteomes" id="UP000177698"/>
    </source>
</evidence>
<comment type="caution">
    <text evidence="2">The sequence shown here is derived from an EMBL/GenBank/DDBJ whole genome shotgun (WGS) entry which is preliminary data.</text>
</comment>
<dbReference type="GO" id="GO:0008654">
    <property type="term" value="P:phospholipid biosynthetic process"/>
    <property type="evidence" value="ECO:0007669"/>
    <property type="project" value="InterPro"/>
</dbReference>
<reference evidence="2 3" key="1">
    <citation type="journal article" date="2016" name="Nat. Commun.">
        <title>Thousands of microbial genomes shed light on interconnected biogeochemical processes in an aquifer system.</title>
        <authorList>
            <person name="Anantharaman K."/>
            <person name="Brown C.T."/>
            <person name="Hug L.A."/>
            <person name="Sharon I."/>
            <person name="Castelle C.J."/>
            <person name="Probst A.J."/>
            <person name="Thomas B.C."/>
            <person name="Singh A."/>
            <person name="Wilkins M.J."/>
            <person name="Karaoz U."/>
            <person name="Brodie E.L."/>
            <person name="Williams K.H."/>
            <person name="Hubbard S.S."/>
            <person name="Banfield J.F."/>
        </authorList>
    </citation>
    <scope>NUCLEOTIDE SEQUENCE [LARGE SCALE GENOMIC DNA]</scope>
</reference>
<dbReference type="Pfam" id="PF01066">
    <property type="entry name" value="CDP-OH_P_transf"/>
    <property type="match status" value="1"/>
</dbReference>
<keyword evidence="1" id="KW-1133">Transmembrane helix</keyword>
<accession>A0A1F7IFV9</accession>
<dbReference type="InterPro" id="IPR043130">
    <property type="entry name" value="CDP-OH_PTrfase_TM_dom"/>
</dbReference>
<dbReference type="GO" id="GO:0016780">
    <property type="term" value="F:phosphotransferase activity, for other substituted phosphate groups"/>
    <property type="evidence" value="ECO:0007669"/>
    <property type="project" value="InterPro"/>
</dbReference>
<evidence type="ECO:0000313" key="2">
    <source>
        <dbReference type="EMBL" id="OGK42243.1"/>
    </source>
</evidence>
<dbReference type="InterPro" id="IPR000462">
    <property type="entry name" value="CDP-OH_P_trans"/>
</dbReference>
<protein>
    <submittedName>
        <fullName evidence="2">Uncharacterized protein</fullName>
    </submittedName>
</protein>
<name>A0A1F7IFV9_9BACT</name>
<dbReference type="GO" id="GO:0016020">
    <property type="term" value="C:membrane"/>
    <property type="evidence" value="ECO:0007669"/>
    <property type="project" value="InterPro"/>
</dbReference>
<proteinExistence type="predicted"/>
<dbReference type="AlphaFoldDB" id="A0A1F7IFV9"/>
<dbReference type="STRING" id="1802056.A2954_04505"/>
<evidence type="ECO:0000256" key="1">
    <source>
        <dbReference type="SAM" id="Phobius"/>
    </source>
</evidence>
<feature type="transmembrane region" description="Helical" evidence="1">
    <location>
        <begin position="251"/>
        <end position="269"/>
    </location>
</feature>
<sequence>MNELRTKPNNGQLRTISEKFKPFVEILLKKTSITADQVSFAGLGFVIGGAALKTISEYFGKDASLIAFASMFLGVNCDWVDGMVAKIRESSSNKGAMNDLMVDRWEELFLAASRVAMASLRKDSIGVVSAVICGLTGVDPSLIRAKIEALTGEYPSEMGISPAALLGSRAPRAANGIINTSWPELFRIPILNTYSQSVLDLISGVANFKLARERNIIYHNLLESGSDFSKGDCNTKELGQMKVEALTKFKVFNSLAIGLLGVAGLAYSLRHAP</sequence>
<keyword evidence="1" id="KW-0472">Membrane</keyword>
<dbReference type="EMBL" id="MGAG01000003">
    <property type="protein sequence ID" value="OGK42243.1"/>
    <property type="molecule type" value="Genomic_DNA"/>
</dbReference>
<keyword evidence="1" id="KW-0812">Transmembrane</keyword>